<name>A0AAE9NIV2_9BRAD</name>
<sequence length="208" mass="22626">MQPIRANLRSAASYARTGNIALAQMEIEEATAAWKQLATNAPSPSPAYMPAALTEFLGRGSEQLGAVARALDDGDVVAAGRELLLLRRSFHDLRRRSGLYDLADCVFEIAPAMDRLRVAATHYGEHPAPARAEATIASASALRDRLQRCNDWARANVAETSEFRRLIDGAIASSAEISRAAMAGDGPLVHRYLIELQSYAQLLDFRFG</sequence>
<gene>
    <name evidence="1" type="ORF">DCM83_27250</name>
</gene>
<dbReference type="EMBL" id="CP028989">
    <property type="protein sequence ID" value="UUO69864.1"/>
    <property type="molecule type" value="Genomic_DNA"/>
</dbReference>
<dbReference type="AlphaFoldDB" id="A0AAE9NIV2"/>
<evidence type="ECO:0000313" key="2">
    <source>
        <dbReference type="Proteomes" id="UP001058872"/>
    </source>
</evidence>
<reference evidence="1" key="1">
    <citation type="submission" date="2018-04" db="EMBL/GenBank/DDBJ databases">
        <title>Genomes of Endosymbiotic and Endophytic Bradyrhizobium Publication status.</title>
        <authorList>
            <person name="Guha S."/>
            <person name="Jorrin B."/>
            <person name="Sarkar M."/>
            <person name="Poole P.S."/>
            <person name="DasGupta M."/>
        </authorList>
    </citation>
    <scope>NUCLEOTIDE SEQUENCE</scope>
    <source>
        <strain evidence="1">WBOS16</strain>
    </source>
</reference>
<proteinExistence type="predicted"/>
<evidence type="ECO:0000313" key="1">
    <source>
        <dbReference type="EMBL" id="UUO69864.1"/>
    </source>
</evidence>
<organism evidence="1 2">
    <name type="scientific">Bradyrhizobium betae</name>
    <dbReference type="NCBI Taxonomy" id="244734"/>
    <lineage>
        <taxon>Bacteria</taxon>
        <taxon>Pseudomonadati</taxon>
        <taxon>Pseudomonadota</taxon>
        <taxon>Alphaproteobacteria</taxon>
        <taxon>Hyphomicrobiales</taxon>
        <taxon>Nitrobacteraceae</taxon>
        <taxon>Bradyrhizobium</taxon>
    </lineage>
</organism>
<dbReference type="Proteomes" id="UP001058872">
    <property type="component" value="Chromosome"/>
</dbReference>
<accession>A0AAE9NIV2</accession>
<protein>
    <submittedName>
        <fullName evidence="1">Uncharacterized protein</fullName>
    </submittedName>
</protein>